<proteinExistence type="predicted"/>
<organism evidence="1 2">
    <name type="scientific">Cinchona calisaya</name>
    <dbReference type="NCBI Taxonomy" id="153742"/>
    <lineage>
        <taxon>Eukaryota</taxon>
        <taxon>Viridiplantae</taxon>
        <taxon>Streptophyta</taxon>
        <taxon>Embryophyta</taxon>
        <taxon>Tracheophyta</taxon>
        <taxon>Spermatophyta</taxon>
        <taxon>Magnoliopsida</taxon>
        <taxon>eudicotyledons</taxon>
        <taxon>Gunneridae</taxon>
        <taxon>Pentapetalae</taxon>
        <taxon>asterids</taxon>
        <taxon>lamiids</taxon>
        <taxon>Gentianales</taxon>
        <taxon>Rubiaceae</taxon>
        <taxon>Cinchonoideae</taxon>
        <taxon>Cinchoneae</taxon>
        <taxon>Cinchona</taxon>
    </lineage>
</organism>
<evidence type="ECO:0000313" key="1">
    <source>
        <dbReference type="EMBL" id="KAL3537965.1"/>
    </source>
</evidence>
<accession>A0ABD3B3N0</accession>
<protein>
    <recommendedName>
        <fullName evidence="3">Chloroplast envelope membrane protein</fullName>
    </recommendedName>
</protein>
<name>A0ABD3B3N0_9GENT</name>
<sequence>MRATKEREVKMEIDVHAIIGVSIAEEEDILQEIVYWRKETDRDSQELSALDGKKQWKAAAIKEENDYRGFPSSDEEWDNEACVAI</sequence>
<keyword evidence="2" id="KW-1185">Reference proteome</keyword>
<gene>
    <name evidence="1" type="ORF">ACH5RR_001331</name>
</gene>
<comment type="caution">
    <text evidence="1">The sequence shown here is derived from an EMBL/GenBank/DDBJ whole genome shotgun (WGS) entry which is preliminary data.</text>
</comment>
<dbReference type="Proteomes" id="UP001630127">
    <property type="component" value="Unassembled WGS sequence"/>
</dbReference>
<evidence type="ECO:0008006" key="3">
    <source>
        <dbReference type="Google" id="ProtNLM"/>
    </source>
</evidence>
<evidence type="ECO:0000313" key="2">
    <source>
        <dbReference type="Proteomes" id="UP001630127"/>
    </source>
</evidence>
<reference evidence="1 2" key="1">
    <citation type="submission" date="2024-11" db="EMBL/GenBank/DDBJ databases">
        <title>A near-complete genome assembly of Cinchona calisaya.</title>
        <authorList>
            <person name="Lian D.C."/>
            <person name="Zhao X.W."/>
            <person name="Wei L."/>
        </authorList>
    </citation>
    <scope>NUCLEOTIDE SEQUENCE [LARGE SCALE GENOMIC DNA]</scope>
    <source>
        <tissue evidence="1">Nenye</tissue>
    </source>
</reference>
<dbReference type="EMBL" id="JBJUIK010000001">
    <property type="protein sequence ID" value="KAL3537965.1"/>
    <property type="molecule type" value="Genomic_DNA"/>
</dbReference>
<dbReference type="AlphaFoldDB" id="A0ABD3B3N0"/>